<organism evidence="13 14">
    <name type="scientific">Candidatus Halobonum tyrrellensis G22</name>
    <dbReference type="NCBI Taxonomy" id="1324957"/>
    <lineage>
        <taxon>Archaea</taxon>
        <taxon>Methanobacteriati</taxon>
        <taxon>Methanobacteriota</taxon>
        <taxon>Stenosarchaea group</taxon>
        <taxon>Halobacteria</taxon>
        <taxon>Halobacteriales</taxon>
        <taxon>Haloferacaceae</taxon>
        <taxon>Candidatus Halobonum</taxon>
    </lineage>
</organism>
<dbReference type="FunFam" id="3.40.50.300:FF:000134">
    <property type="entry name" value="Iron-enterobactin ABC transporter ATP-binding protein"/>
    <property type="match status" value="1"/>
</dbReference>
<comment type="catalytic activity">
    <reaction evidence="5">
        <text>an R-cob(III)alamin(out) + ATP + H2O = an R-cob(III)alamin(in) + ADP + phosphate + H(+)</text>
        <dbReference type="Rhea" id="RHEA:17873"/>
        <dbReference type="ChEBI" id="CHEBI:15377"/>
        <dbReference type="ChEBI" id="CHEBI:15378"/>
        <dbReference type="ChEBI" id="CHEBI:30616"/>
        <dbReference type="ChEBI" id="CHEBI:43474"/>
        <dbReference type="ChEBI" id="CHEBI:140785"/>
        <dbReference type="ChEBI" id="CHEBI:456216"/>
        <dbReference type="EC" id="7.6.2.8"/>
    </reaction>
</comment>
<dbReference type="eggNOG" id="arCOG00199">
    <property type="taxonomic scope" value="Archaea"/>
</dbReference>
<proteinExistence type="predicted"/>
<keyword evidence="14" id="KW-1185">Reference proteome</keyword>
<dbReference type="PANTHER" id="PTHR42794:SF1">
    <property type="entry name" value="HEMIN IMPORT ATP-BINDING PROTEIN HMUV"/>
    <property type="match status" value="1"/>
</dbReference>
<evidence type="ECO:0000259" key="12">
    <source>
        <dbReference type="PROSITE" id="PS50893"/>
    </source>
</evidence>
<dbReference type="Pfam" id="PF00005">
    <property type="entry name" value="ABC_tran"/>
    <property type="match status" value="1"/>
</dbReference>
<feature type="region of interest" description="Disordered" evidence="11">
    <location>
        <begin position="256"/>
        <end position="354"/>
    </location>
</feature>
<dbReference type="PROSITE" id="PS00211">
    <property type="entry name" value="ABC_TRANSPORTER_1"/>
    <property type="match status" value="1"/>
</dbReference>
<dbReference type="Gene3D" id="3.40.50.300">
    <property type="entry name" value="P-loop containing nucleotide triphosphate hydrolases"/>
    <property type="match status" value="1"/>
</dbReference>
<dbReference type="AlphaFoldDB" id="V4HGQ0"/>
<evidence type="ECO:0000256" key="4">
    <source>
        <dbReference type="ARBA" id="ARBA00022967"/>
    </source>
</evidence>
<evidence type="ECO:0000256" key="3">
    <source>
        <dbReference type="ARBA" id="ARBA00022840"/>
    </source>
</evidence>
<dbReference type="OrthoDB" id="24644at2157"/>
<keyword evidence="4" id="KW-1278">Translocase</keyword>
<feature type="domain" description="ABC transporter" evidence="12">
    <location>
        <begin position="2"/>
        <end position="243"/>
    </location>
</feature>
<protein>
    <recommendedName>
        <fullName evidence="9">Cobalamin import ATP-binding protein BtuD</fullName>
        <ecNumber evidence="8">7.6.2.8</ecNumber>
    </recommendedName>
    <alternativeName>
        <fullName evidence="10">Vitamin B12-transporting ATPase</fullName>
    </alternativeName>
</protein>
<dbReference type="InterPro" id="IPR017871">
    <property type="entry name" value="ABC_transporter-like_CS"/>
</dbReference>
<sequence length="354" mass="36131">MIGARDLGVALGGERVLDGVSLSVDAGELVGLVGPNGAGKTTLVRALNGTLDPGAGERELDGDRVAGLSRRAVARRVATVPQEATFSFEFTVEAAVEMGRTPYVSRFGRTDRDDADAVRAAMERAGVAGFADRSVTTLSGGERQRVLFARALAQETPALLLDEPTASLDINHQVRTLRLVRDAVEGGGADGAGKAALAAIHDLNLAARFCDRLILLADGRVRAEGDPEAVLGDPALAEAFGVRVALNRDPAVGSPLVTALEDGEGDRTTAGVDARGAERASGDEEDGGGGERDGDRDDGGDDDGDGGGDNEDGDDGDGNGDDAGTRVEADRGGGGDTDAGGDGGSDRADRRSDR</sequence>
<comment type="function">
    <text evidence="6">Required for corrinoid utilization. Probably part of the ABC transporter complex BtuCDF involved in cobalamin (vitamin B12) import. Probably responsible for energy coupling to the transport system.</text>
</comment>
<evidence type="ECO:0000256" key="6">
    <source>
        <dbReference type="ARBA" id="ARBA00058960"/>
    </source>
</evidence>
<keyword evidence="1" id="KW-0813">Transport</keyword>
<comment type="caution">
    <text evidence="13">The sequence shown here is derived from an EMBL/GenBank/DDBJ whole genome shotgun (WGS) entry which is preliminary data.</text>
</comment>
<dbReference type="Proteomes" id="UP000017840">
    <property type="component" value="Unassembled WGS sequence"/>
</dbReference>
<reference evidence="13 14" key="1">
    <citation type="journal article" date="2013" name="Genome Announc.">
        <title>Draft Genome Sequence of 'Candidatus Halobonum tyrrellensis' Strain G22, Isolated from the Hypersaline Waters of Lake Tyrrell, Australia.</title>
        <authorList>
            <person name="Ugalde J.A."/>
            <person name="Narasingarao P."/>
            <person name="Kuo S."/>
            <person name="Podell S."/>
            <person name="Allen E.E."/>
        </authorList>
    </citation>
    <scope>NUCLEOTIDE SEQUENCE [LARGE SCALE GENOMIC DNA]</scope>
    <source>
        <strain evidence="13 14">G22</strain>
    </source>
</reference>
<feature type="compositionally biased region" description="Basic and acidic residues" evidence="11">
    <location>
        <begin position="323"/>
        <end position="333"/>
    </location>
</feature>
<dbReference type="EMBL" id="ASGZ01000004">
    <property type="protein sequence ID" value="ESP89860.1"/>
    <property type="molecule type" value="Genomic_DNA"/>
</dbReference>
<dbReference type="PATRIC" id="fig|1324957.4.peg.315"/>
<dbReference type="PANTHER" id="PTHR42794">
    <property type="entry name" value="HEMIN IMPORT ATP-BINDING PROTEIN HMUV"/>
    <property type="match status" value="1"/>
</dbReference>
<feature type="compositionally biased region" description="Acidic residues" evidence="11">
    <location>
        <begin position="298"/>
        <end position="320"/>
    </location>
</feature>
<dbReference type="PROSITE" id="PS50893">
    <property type="entry name" value="ABC_TRANSPORTER_2"/>
    <property type="match status" value="1"/>
</dbReference>
<name>V4HGQ0_9EURY</name>
<keyword evidence="2" id="KW-0547">Nucleotide-binding</keyword>
<gene>
    <name evidence="13" type="primary">btuD</name>
    <name evidence="13" type="ORF">K933_01522</name>
</gene>
<dbReference type="GO" id="GO:0015420">
    <property type="term" value="F:ABC-type vitamin B12 transporter activity"/>
    <property type="evidence" value="ECO:0007669"/>
    <property type="project" value="UniProtKB-EC"/>
</dbReference>
<evidence type="ECO:0000256" key="2">
    <source>
        <dbReference type="ARBA" id="ARBA00022741"/>
    </source>
</evidence>
<dbReference type="STRING" id="1324957.K933_01522"/>
<dbReference type="SMART" id="SM00382">
    <property type="entry name" value="AAA"/>
    <property type="match status" value="1"/>
</dbReference>
<dbReference type="InterPro" id="IPR003439">
    <property type="entry name" value="ABC_transporter-like_ATP-bd"/>
</dbReference>
<dbReference type="GO" id="GO:0005524">
    <property type="term" value="F:ATP binding"/>
    <property type="evidence" value="ECO:0007669"/>
    <property type="project" value="UniProtKB-KW"/>
</dbReference>
<comment type="subunit">
    <text evidence="7">The complex is composed of two ATP-binding proteins (BtuD), two transmembrane proteins (BtuC) and a solute-binding protein (BtuF).</text>
</comment>
<dbReference type="InterPro" id="IPR027417">
    <property type="entry name" value="P-loop_NTPase"/>
</dbReference>
<evidence type="ECO:0000256" key="5">
    <source>
        <dbReference type="ARBA" id="ARBA00050590"/>
    </source>
</evidence>
<evidence type="ECO:0000256" key="7">
    <source>
        <dbReference type="ARBA" id="ARBA00064420"/>
    </source>
</evidence>
<evidence type="ECO:0000256" key="10">
    <source>
        <dbReference type="ARBA" id="ARBA00077139"/>
    </source>
</evidence>
<evidence type="ECO:0000256" key="9">
    <source>
        <dbReference type="ARBA" id="ARBA00073649"/>
    </source>
</evidence>
<dbReference type="SUPFAM" id="SSF52540">
    <property type="entry name" value="P-loop containing nucleoside triphosphate hydrolases"/>
    <property type="match status" value="1"/>
</dbReference>
<dbReference type="GO" id="GO:0016887">
    <property type="term" value="F:ATP hydrolysis activity"/>
    <property type="evidence" value="ECO:0007669"/>
    <property type="project" value="InterPro"/>
</dbReference>
<keyword evidence="3" id="KW-0067">ATP-binding</keyword>
<evidence type="ECO:0000256" key="8">
    <source>
        <dbReference type="ARBA" id="ARBA00066387"/>
    </source>
</evidence>
<dbReference type="InterPro" id="IPR003593">
    <property type="entry name" value="AAA+_ATPase"/>
</dbReference>
<feature type="compositionally biased region" description="Basic and acidic residues" evidence="11">
    <location>
        <begin position="344"/>
        <end position="354"/>
    </location>
</feature>
<evidence type="ECO:0000256" key="1">
    <source>
        <dbReference type="ARBA" id="ARBA00022448"/>
    </source>
</evidence>
<dbReference type="CDD" id="cd03214">
    <property type="entry name" value="ABC_Iron-Siderophores_B12_Hemin"/>
    <property type="match status" value="1"/>
</dbReference>
<accession>V4HGQ0</accession>
<evidence type="ECO:0000313" key="14">
    <source>
        <dbReference type="Proteomes" id="UP000017840"/>
    </source>
</evidence>
<dbReference type="RefSeq" id="WP_023392903.1">
    <property type="nucleotide sequence ID" value="NZ_ASGZ01000004.1"/>
</dbReference>
<evidence type="ECO:0000313" key="13">
    <source>
        <dbReference type="EMBL" id="ESP89860.1"/>
    </source>
</evidence>
<feature type="compositionally biased region" description="Gly residues" evidence="11">
    <location>
        <begin position="334"/>
        <end position="343"/>
    </location>
</feature>
<evidence type="ECO:0000256" key="11">
    <source>
        <dbReference type="SAM" id="MobiDB-lite"/>
    </source>
</evidence>
<dbReference type="EC" id="7.6.2.8" evidence="8"/>